<evidence type="ECO:0000313" key="2">
    <source>
        <dbReference type="Proteomes" id="UP000703893"/>
    </source>
</evidence>
<dbReference type="AlphaFoldDB" id="A0A937X977"/>
<name>A0A937X977_9BACT</name>
<sequence>MEGFAVEGRRPGATSLRRVPAGEAGYLRVLAAARRDGLDQIVVRAGGDRFVASGPGMALAGIAAGDRATWQGAFGYVENVLADATGETIQAAGVATVVAGVCLAAIGSVAAVPALGLAAAAAAAAGTLLIVGGDLFNRTAPGNPAAIIEVTEPLG</sequence>
<protein>
    <submittedName>
        <fullName evidence="1">Uncharacterized protein</fullName>
    </submittedName>
</protein>
<proteinExistence type="predicted"/>
<dbReference type="EMBL" id="VGJX01001031">
    <property type="protein sequence ID" value="MBM3276449.1"/>
    <property type="molecule type" value="Genomic_DNA"/>
</dbReference>
<dbReference type="Proteomes" id="UP000703893">
    <property type="component" value="Unassembled WGS sequence"/>
</dbReference>
<reference evidence="1 2" key="1">
    <citation type="submission" date="2019-03" db="EMBL/GenBank/DDBJ databases">
        <title>Lake Tanganyika Metagenome-Assembled Genomes (MAGs).</title>
        <authorList>
            <person name="Tran P."/>
        </authorList>
    </citation>
    <scope>NUCLEOTIDE SEQUENCE [LARGE SCALE GENOMIC DNA]</scope>
    <source>
        <strain evidence="1">K_DeepCast_65m_m2_236</strain>
    </source>
</reference>
<comment type="caution">
    <text evidence="1">The sequence shown here is derived from an EMBL/GenBank/DDBJ whole genome shotgun (WGS) entry which is preliminary data.</text>
</comment>
<evidence type="ECO:0000313" key="1">
    <source>
        <dbReference type="EMBL" id="MBM3276449.1"/>
    </source>
</evidence>
<organism evidence="1 2">
    <name type="scientific">Candidatus Tanganyikabacteria bacterium</name>
    <dbReference type="NCBI Taxonomy" id="2961651"/>
    <lineage>
        <taxon>Bacteria</taxon>
        <taxon>Bacillati</taxon>
        <taxon>Candidatus Sericytochromatia</taxon>
        <taxon>Candidatus Tanganyikabacteria</taxon>
    </lineage>
</organism>
<accession>A0A937X977</accession>
<gene>
    <name evidence="1" type="ORF">FJZ00_14940</name>
</gene>